<evidence type="ECO:0000256" key="2">
    <source>
        <dbReference type="ARBA" id="ARBA00007992"/>
    </source>
</evidence>
<evidence type="ECO:0000256" key="3">
    <source>
        <dbReference type="ARBA" id="ARBA00022630"/>
    </source>
</evidence>
<keyword evidence="4" id="KW-0274">FAD</keyword>
<evidence type="ECO:0000313" key="8">
    <source>
        <dbReference type="EMBL" id="RVX67706.1"/>
    </source>
</evidence>
<evidence type="ECO:0000256" key="4">
    <source>
        <dbReference type="ARBA" id="ARBA00022827"/>
    </source>
</evidence>
<dbReference type="PANTHER" id="PTHR13789">
    <property type="entry name" value="MONOOXYGENASE"/>
    <property type="match status" value="1"/>
</dbReference>
<evidence type="ECO:0000313" key="9">
    <source>
        <dbReference type="Proteomes" id="UP000288859"/>
    </source>
</evidence>
<feature type="domain" description="FAD-binding" evidence="7">
    <location>
        <begin position="14"/>
        <end position="353"/>
    </location>
</feature>
<protein>
    <recommendedName>
        <fullName evidence="7">FAD-binding domain-containing protein</fullName>
    </recommendedName>
</protein>
<organism evidence="8 9">
    <name type="scientific">Exophiala mesophila</name>
    <name type="common">Black yeast-like fungus</name>
    <dbReference type="NCBI Taxonomy" id="212818"/>
    <lineage>
        <taxon>Eukaryota</taxon>
        <taxon>Fungi</taxon>
        <taxon>Dikarya</taxon>
        <taxon>Ascomycota</taxon>
        <taxon>Pezizomycotina</taxon>
        <taxon>Eurotiomycetes</taxon>
        <taxon>Chaetothyriomycetidae</taxon>
        <taxon>Chaetothyriales</taxon>
        <taxon>Herpotrichiellaceae</taxon>
        <taxon>Exophiala</taxon>
    </lineage>
</organism>
<dbReference type="VEuPathDB" id="FungiDB:PV10_00003"/>
<evidence type="ECO:0000256" key="1">
    <source>
        <dbReference type="ARBA" id="ARBA00001974"/>
    </source>
</evidence>
<dbReference type="InterPro" id="IPR050493">
    <property type="entry name" value="FAD-dep_Monooxygenase_BioMet"/>
</dbReference>
<reference evidence="8 9" key="1">
    <citation type="submission" date="2017-03" db="EMBL/GenBank/DDBJ databases">
        <title>Genomes of endolithic fungi from Antarctica.</title>
        <authorList>
            <person name="Coleine C."/>
            <person name="Masonjones S."/>
            <person name="Stajich J.E."/>
        </authorList>
    </citation>
    <scope>NUCLEOTIDE SEQUENCE [LARGE SCALE GENOMIC DNA]</scope>
    <source>
        <strain evidence="8 9">CCFEE 6314</strain>
    </source>
</reference>
<dbReference type="AlphaFoldDB" id="A0A438MVE6"/>
<dbReference type="Gene3D" id="3.50.50.60">
    <property type="entry name" value="FAD/NAD(P)-binding domain"/>
    <property type="match status" value="1"/>
</dbReference>
<comment type="caution">
    <text evidence="8">The sequence shown here is derived from an EMBL/GenBank/DDBJ whole genome shotgun (WGS) entry which is preliminary data.</text>
</comment>
<evidence type="ECO:0000256" key="6">
    <source>
        <dbReference type="ARBA" id="ARBA00023033"/>
    </source>
</evidence>
<keyword evidence="5" id="KW-0560">Oxidoreductase</keyword>
<keyword evidence="3" id="KW-0285">Flavoprotein</keyword>
<accession>A0A438MVE6</accession>
<comment type="similarity">
    <text evidence="2">Belongs to the paxM FAD-dependent monooxygenase family.</text>
</comment>
<dbReference type="InterPro" id="IPR002938">
    <property type="entry name" value="FAD-bd"/>
</dbReference>
<dbReference type="PANTHER" id="PTHR13789:SF315">
    <property type="entry name" value="FAD-DEPENDENT MONOOXYGENASE MDPD"/>
    <property type="match status" value="1"/>
</dbReference>
<proteinExistence type="inferred from homology"/>
<gene>
    <name evidence="8" type="ORF">B0A52_07829</name>
</gene>
<comment type="cofactor">
    <cofactor evidence="1">
        <name>FAD</name>
        <dbReference type="ChEBI" id="CHEBI:57692"/>
    </cofactor>
</comment>
<dbReference type="SUPFAM" id="SSF51905">
    <property type="entry name" value="FAD/NAD(P)-binding domain"/>
    <property type="match status" value="1"/>
</dbReference>
<evidence type="ECO:0000256" key="5">
    <source>
        <dbReference type="ARBA" id="ARBA00023002"/>
    </source>
</evidence>
<name>A0A438MVE6_EXOME</name>
<dbReference type="GO" id="GO:0004497">
    <property type="term" value="F:monooxygenase activity"/>
    <property type="evidence" value="ECO:0007669"/>
    <property type="project" value="UniProtKB-KW"/>
</dbReference>
<dbReference type="InterPro" id="IPR036188">
    <property type="entry name" value="FAD/NAD-bd_sf"/>
</dbReference>
<dbReference type="EMBL" id="NAJM01000045">
    <property type="protein sequence ID" value="RVX67706.1"/>
    <property type="molecule type" value="Genomic_DNA"/>
</dbReference>
<dbReference type="Proteomes" id="UP000288859">
    <property type="component" value="Unassembled WGS sequence"/>
</dbReference>
<keyword evidence="6" id="KW-0503">Monooxygenase</keyword>
<sequence>MDQDVERHPSNGISVLVVGAGIAGAMSALECWRRGCEVQIIEKQPGIDPAGDHFTIGPSALRTFAHWPFLEAENERIAYEHLLGYHRQNGEPVLPPSKIDIGSTTTKDGEVKPNRVYRHHRPRFAEMLLKQLNRIGISVQYNHKVVEYYENADTGKGGVKLEDGKTIEADLVIAADGVGTKSHKLISGHEVRARSSGYAMYRMCFPIEHAMKDPLVVERWPYPANGPPSIFELWAGPDMSLYIWNTGDYFFWAMVHPDDGTAQESWHNFTPVEKVGAYITEKGWPEITRRMVMATPSGKVIDWKLLWRDPQEKWYSPAGRVIQAGDSAHTFLPSSGNGGTQGVEDATSLAACLELAGKDNIPLALKVHNKLRFERVACCQRLGVSNQNAVTKTDWDAVKKNPKVLTNRHGQWIYHHNPEEYAVENFKACVDHILTGTPFENTNKPPGYVHTPWVIEDLLDAQERGEDDVTGDWS</sequence>
<dbReference type="GO" id="GO:0071949">
    <property type="term" value="F:FAD binding"/>
    <property type="evidence" value="ECO:0007669"/>
    <property type="project" value="InterPro"/>
</dbReference>
<evidence type="ECO:0000259" key="7">
    <source>
        <dbReference type="Pfam" id="PF01494"/>
    </source>
</evidence>
<dbReference type="OrthoDB" id="16820at2759"/>
<dbReference type="PRINTS" id="PR00420">
    <property type="entry name" value="RNGMNOXGNASE"/>
</dbReference>
<dbReference type="Pfam" id="PF01494">
    <property type="entry name" value="FAD_binding_3"/>
    <property type="match status" value="1"/>
</dbReference>